<keyword evidence="1" id="KW-1133">Transmembrane helix</keyword>
<evidence type="ECO:0000256" key="1">
    <source>
        <dbReference type="SAM" id="Phobius"/>
    </source>
</evidence>
<reference evidence="2" key="1">
    <citation type="submission" date="2021-02" db="EMBL/GenBank/DDBJ databases">
        <authorList>
            <person name="Nowell W R."/>
        </authorList>
    </citation>
    <scope>NUCLEOTIDE SEQUENCE</scope>
</reference>
<dbReference type="Proteomes" id="UP000663829">
    <property type="component" value="Unassembled WGS sequence"/>
</dbReference>
<sequence length="651" mass="76505">MERSWEHNNACLMLTHKINLNQSKNYFDFKCYRIWITKATAMSDEEFQQTAEYPSKIIVRWYEANLFDIVHCRERDFKILHELSFMMPFSFTIMSMYNPGIMFLSGARSCLVIWMGTVTMLMCQDGETYSLTPEEGWLKYGQDCQIDRVIANSFLEIIVLMYCNIDKSSNSQHMFYTRIGESGILYELHPLTPYSYTVVFDTNGDLHQIIKSNNKKESLYVVQYPLRTEITNILKNKYPVFLTECDIKSLIINSSSSVLYFDYPKKTSLVTVLTTTNEKSSYIKKLIRRDMISYTYSFSTNVKNRLISTRLVTDLILHPGPMLQKFDTSPVNYETYLNPDLSLSVITLRPSHVALSCDMTNIIKVYDDESHLICFHRSEKLIVLIFSQTIYIRSGCNKHFHIEIVSCENSLTCTYISRKEDGTPIEYKHVTTYSETPVITLEQLKKSYFMKIYISDEFEMIAQEYYGYFLIEEIEGRKTYTVSTSNSVVHNSLCVQVHNYKFFDYVIMPRSQCYGGMEIEPSFLSTTPNIRYLDAPFTLLIQERDLYQFKIRLLDNFDSYCILEKRFNVKITAYYSYKSTYDWLIYALIAFVVLMIILLCITFYFYYRKNVNEMVFNICIHQAFLALTSDRLVSQKTELSQKASRNAHRRL</sequence>
<keyword evidence="4" id="KW-1185">Reference proteome</keyword>
<evidence type="ECO:0000313" key="3">
    <source>
        <dbReference type="EMBL" id="CAF3625587.1"/>
    </source>
</evidence>
<name>A0A813V8S1_9BILA</name>
<dbReference type="Proteomes" id="UP000681722">
    <property type="component" value="Unassembled WGS sequence"/>
</dbReference>
<keyword evidence="1" id="KW-0472">Membrane</keyword>
<comment type="caution">
    <text evidence="2">The sequence shown here is derived from an EMBL/GenBank/DDBJ whole genome shotgun (WGS) entry which is preliminary data.</text>
</comment>
<dbReference type="EMBL" id="CAJNOQ010000784">
    <property type="protein sequence ID" value="CAF0838307.1"/>
    <property type="molecule type" value="Genomic_DNA"/>
</dbReference>
<organism evidence="2 4">
    <name type="scientific">Didymodactylos carnosus</name>
    <dbReference type="NCBI Taxonomy" id="1234261"/>
    <lineage>
        <taxon>Eukaryota</taxon>
        <taxon>Metazoa</taxon>
        <taxon>Spiralia</taxon>
        <taxon>Gnathifera</taxon>
        <taxon>Rotifera</taxon>
        <taxon>Eurotatoria</taxon>
        <taxon>Bdelloidea</taxon>
        <taxon>Philodinida</taxon>
        <taxon>Philodinidae</taxon>
        <taxon>Didymodactylos</taxon>
    </lineage>
</organism>
<evidence type="ECO:0000313" key="2">
    <source>
        <dbReference type="EMBL" id="CAF0838307.1"/>
    </source>
</evidence>
<gene>
    <name evidence="2" type="ORF">GPM918_LOCUS5426</name>
    <name evidence="3" type="ORF">SRO942_LOCUS5426</name>
</gene>
<accession>A0A813V8S1</accession>
<feature type="transmembrane region" description="Helical" evidence="1">
    <location>
        <begin position="583"/>
        <end position="607"/>
    </location>
</feature>
<protein>
    <submittedName>
        <fullName evidence="2">Uncharacterized protein</fullName>
    </submittedName>
</protein>
<proteinExistence type="predicted"/>
<keyword evidence="1" id="KW-0812">Transmembrane</keyword>
<evidence type="ECO:0000313" key="4">
    <source>
        <dbReference type="Proteomes" id="UP000663829"/>
    </source>
</evidence>
<dbReference type="EMBL" id="CAJOBC010000784">
    <property type="protein sequence ID" value="CAF3625587.1"/>
    <property type="molecule type" value="Genomic_DNA"/>
</dbReference>
<dbReference type="AlphaFoldDB" id="A0A813V8S1"/>